<reference evidence="2" key="1">
    <citation type="submission" date="2014-11" db="EMBL/GenBank/DDBJ databases">
        <authorList>
            <person name="Amaro Gonzalez C."/>
        </authorList>
    </citation>
    <scope>NUCLEOTIDE SEQUENCE</scope>
</reference>
<accession>A0A0E9VIR0</accession>
<sequence>MKICRFFFYYLFFFTSVILHWFIRMDLRAPRNNSVLESDPYGKHFSLSTYAVGSLCKPYLLLFCVSSHPTLSLSF</sequence>
<reference evidence="2" key="2">
    <citation type="journal article" date="2015" name="Fish Shellfish Immunol.">
        <title>Early steps in the European eel (Anguilla anguilla)-Vibrio vulnificus interaction in the gills: Role of the RtxA13 toxin.</title>
        <authorList>
            <person name="Callol A."/>
            <person name="Pajuelo D."/>
            <person name="Ebbesson L."/>
            <person name="Teles M."/>
            <person name="MacKenzie S."/>
            <person name="Amaro C."/>
        </authorList>
    </citation>
    <scope>NUCLEOTIDE SEQUENCE</scope>
</reference>
<organism evidence="2">
    <name type="scientific">Anguilla anguilla</name>
    <name type="common">European freshwater eel</name>
    <name type="synonym">Muraena anguilla</name>
    <dbReference type="NCBI Taxonomy" id="7936"/>
    <lineage>
        <taxon>Eukaryota</taxon>
        <taxon>Metazoa</taxon>
        <taxon>Chordata</taxon>
        <taxon>Craniata</taxon>
        <taxon>Vertebrata</taxon>
        <taxon>Euteleostomi</taxon>
        <taxon>Actinopterygii</taxon>
        <taxon>Neopterygii</taxon>
        <taxon>Teleostei</taxon>
        <taxon>Anguilliformes</taxon>
        <taxon>Anguillidae</taxon>
        <taxon>Anguilla</taxon>
    </lineage>
</organism>
<name>A0A0E9VIR0_ANGAN</name>
<feature type="transmembrane region" description="Helical" evidence="1">
    <location>
        <begin position="6"/>
        <end position="23"/>
    </location>
</feature>
<evidence type="ECO:0000313" key="2">
    <source>
        <dbReference type="EMBL" id="JAH77123.1"/>
    </source>
</evidence>
<keyword evidence="1" id="KW-0812">Transmembrane</keyword>
<proteinExistence type="predicted"/>
<keyword evidence="1" id="KW-1133">Transmembrane helix</keyword>
<dbReference type="AlphaFoldDB" id="A0A0E9VIR0"/>
<evidence type="ECO:0000256" key="1">
    <source>
        <dbReference type="SAM" id="Phobius"/>
    </source>
</evidence>
<protein>
    <submittedName>
        <fullName evidence="2">Uncharacterized protein</fullName>
    </submittedName>
</protein>
<dbReference type="EMBL" id="GBXM01031454">
    <property type="protein sequence ID" value="JAH77123.1"/>
    <property type="molecule type" value="Transcribed_RNA"/>
</dbReference>
<keyword evidence="1" id="KW-0472">Membrane</keyword>